<feature type="domain" description="NYN" evidence="1">
    <location>
        <begin position="5"/>
        <end position="168"/>
    </location>
</feature>
<evidence type="ECO:0000313" key="2">
    <source>
        <dbReference type="EMBL" id="PJC81765.1"/>
    </source>
</evidence>
<dbReference type="InterPro" id="IPR021139">
    <property type="entry name" value="NYN"/>
</dbReference>
<accession>A0A2M8GMJ4</accession>
<dbReference type="Pfam" id="PF01936">
    <property type="entry name" value="NYN"/>
    <property type="match status" value="1"/>
</dbReference>
<evidence type="ECO:0000313" key="3">
    <source>
        <dbReference type="Proteomes" id="UP000229370"/>
    </source>
</evidence>
<protein>
    <recommendedName>
        <fullName evidence="1">NYN domain-containing protein</fullName>
    </recommendedName>
</protein>
<dbReference type="Gene3D" id="3.40.50.1010">
    <property type="entry name" value="5'-nuclease"/>
    <property type="match status" value="1"/>
</dbReference>
<dbReference type="PANTHER" id="PTHR35458:SF8">
    <property type="entry name" value="SLR0650 PROTEIN"/>
    <property type="match status" value="1"/>
</dbReference>
<comment type="caution">
    <text evidence="2">The sequence shown here is derived from an EMBL/GenBank/DDBJ whole genome shotgun (WGS) entry which is preliminary data.</text>
</comment>
<name>A0A2M8GMJ4_9BACT</name>
<proteinExistence type="predicted"/>
<dbReference type="Proteomes" id="UP000229370">
    <property type="component" value="Unassembled WGS sequence"/>
</dbReference>
<dbReference type="PANTHER" id="PTHR35458">
    <property type="entry name" value="SLR0755 PROTEIN"/>
    <property type="match status" value="1"/>
</dbReference>
<dbReference type="GO" id="GO:0004540">
    <property type="term" value="F:RNA nuclease activity"/>
    <property type="evidence" value="ECO:0007669"/>
    <property type="project" value="InterPro"/>
</dbReference>
<dbReference type="InterPro" id="IPR047140">
    <property type="entry name" value="LabA"/>
</dbReference>
<reference evidence="3" key="1">
    <citation type="submission" date="2017-09" db="EMBL/GenBank/DDBJ databases">
        <title>Depth-based differentiation of microbial function through sediment-hosted aquifers and enrichment of novel symbionts in the deep terrestrial subsurface.</title>
        <authorList>
            <person name="Probst A.J."/>
            <person name="Ladd B."/>
            <person name="Jarett J.K."/>
            <person name="Geller-Mcgrath D.E."/>
            <person name="Sieber C.M.K."/>
            <person name="Emerson J.B."/>
            <person name="Anantharaman K."/>
            <person name="Thomas B.C."/>
            <person name="Malmstrom R."/>
            <person name="Stieglmeier M."/>
            <person name="Klingl A."/>
            <person name="Woyke T."/>
            <person name="Ryan C.M."/>
            <person name="Banfield J.F."/>
        </authorList>
    </citation>
    <scope>NUCLEOTIDE SEQUENCE [LARGE SCALE GENOMIC DNA]</scope>
</reference>
<organism evidence="2 3">
    <name type="scientific">Candidatus Roizmanbacteria bacterium CG_4_8_14_3_um_filter_36_10</name>
    <dbReference type="NCBI Taxonomy" id="1974834"/>
    <lineage>
        <taxon>Bacteria</taxon>
        <taxon>Candidatus Roizmaniibacteriota</taxon>
    </lineage>
</organism>
<gene>
    <name evidence="2" type="ORF">CO007_03075</name>
</gene>
<sequence>MDHAILFIDGENFIHKIEDVLKKHPKGNKVDITSLDFNKIFRNPLQEYKITRKIFYAAKLHFHPETKEKSERLLKTQRKLRNTLLHQKFEFLIAGNVRGQKVSVNGKTKIIFREKGVDVKIAVDLVAMAADKLLKTAILCSSDSDLQPAVQETRKRKVEVIYLGFEIQPNKGLSYTTNRMLLFRNAEILKACGLK</sequence>
<dbReference type="EMBL" id="PFQK01000052">
    <property type="protein sequence ID" value="PJC81765.1"/>
    <property type="molecule type" value="Genomic_DNA"/>
</dbReference>
<dbReference type="AlphaFoldDB" id="A0A2M8GMJ4"/>
<evidence type="ECO:0000259" key="1">
    <source>
        <dbReference type="Pfam" id="PF01936"/>
    </source>
</evidence>